<evidence type="ECO:0000313" key="1">
    <source>
        <dbReference type="EMBL" id="TVY72932.1"/>
    </source>
</evidence>
<proteinExistence type="predicted"/>
<organism evidence="1 2">
    <name type="scientific">Fusarium oxysporum f. sp. cubense</name>
    <dbReference type="NCBI Taxonomy" id="61366"/>
    <lineage>
        <taxon>Eukaryota</taxon>
        <taxon>Fungi</taxon>
        <taxon>Dikarya</taxon>
        <taxon>Ascomycota</taxon>
        <taxon>Pezizomycotina</taxon>
        <taxon>Sordariomycetes</taxon>
        <taxon>Hypocreomycetidae</taxon>
        <taxon>Hypocreales</taxon>
        <taxon>Nectriaceae</taxon>
        <taxon>Fusarium</taxon>
        <taxon>Fusarium oxysporum species complex</taxon>
    </lineage>
</organism>
<dbReference type="Proteomes" id="UP000320707">
    <property type="component" value="Unassembled WGS sequence"/>
</dbReference>
<dbReference type="EMBL" id="SRMI01000004">
    <property type="protein sequence ID" value="TVY72932.1"/>
    <property type="molecule type" value="Genomic_DNA"/>
</dbReference>
<protein>
    <submittedName>
        <fullName evidence="1">Uncharacterized protein</fullName>
    </submittedName>
</protein>
<accession>A0A559LGN7</accession>
<name>A0A559LGN7_FUSOC</name>
<evidence type="ECO:0000313" key="2">
    <source>
        <dbReference type="Proteomes" id="UP000320707"/>
    </source>
</evidence>
<dbReference type="AlphaFoldDB" id="A0A559LGN7"/>
<sequence length="150" mass="15982">MRCSGRALQSPDIGGGERIRGTGWAAAPLMKSKGSNFERTFASFSDVVVDNLHDLDRIFVMLLQPLTMVLARHAVELDIPAQEPGRYDEGFCTAGSGLLGHQAMTPRTQTRGYLVLQHAATIQSSALQASDQWAKLASEPAPTGAAALCG</sequence>
<comment type="caution">
    <text evidence="1">The sequence shown here is derived from an EMBL/GenBank/DDBJ whole genome shotgun (WGS) entry which is preliminary data.</text>
</comment>
<gene>
    <name evidence="1" type="ORF">Focb16_v012047</name>
</gene>
<reference evidence="1 2" key="1">
    <citation type="journal article" date="2019" name="Microbiol. Resour. Announc.">
        <title>High-quality draft genome sequence of Fusarium oxysporum f. sp. cubense strain 160527, a causal agent of Panama disease.</title>
        <authorList>
            <person name="Asai S."/>
            <person name="Ayukawa Y."/>
            <person name="Gan P."/>
            <person name="Masuda S."/>
            <person name="Komatsu K."/>
            <person name="Shirasu K."/>
            <person name="Arie T."/>
        </authorList>
    </citation>
    <scope>NUCLEOTIDE SEQUENCE [LARGE SCALE GENOMIC DNA]</scope>
    <source>
        <strain evidence="1 2">160527</strain>
    </source>
</reference>